<keyword evidence="5" id="KW-1185">Reference proteome</keyword>
<dbReference type="SUPFAM" id="SSF51182">
    <property type="entry name" value="RmlC-like cupins"/>
    <property type="match status" value="1"/>
</dbReference>
<evidence type="ECO:0000256" key="1">
    <source>
        <dbReference type="ARBA" id="ARBA00022723"/>
    </source>
</evidence>
<dbReference type="Proteomes" id="UP001494902">
    <property type="component" value="Unassembled WGS sequence"/>
</dbReference>
<dbReference type="Pfam" id="PF07883">
    <property type="entry name" value="Cupin_2"/>
    <property type="match status" value="1"/>
</dbReference>
<comment type="caution">
    <text evidence="4">The sequence shown here is derived from an EMBL/GenBank/DDBJ whole genome shotgun (WGS) entry which is preliminary data.</text>
</comment>
<evidence type="ECO:0000313" key="4">
    <source>
        <dbReference type="EMBL" id="MEQ3551328.1"/>
    </source>
</evidence>
<dbReference type="InterPro" id="IPR014710">
    <property type="entry name" value="RmlC-like_jellyroll"/>
</dbReference>
<dbReference type="InterPro" id="IPR013096">
    <property type="entry name" value="Cupin_2"/>
</dbReference>
<gene>
    <name evidence="4" type="ORF">WIS52_12685</name>
</gene>
<feature type="compositionally biased region" description="Basic residues" evidence="2">
    <location>
        <begin position="1"/>
        <end position="11"/>
    </location>
</feature>
<dbReference type="SMART" id="SM00835">
    <property type="entry name" value="Cupin_1"/>
    <property type="match status" value="1"/>
</dbReference>
<evidence type="ECO:0000259" key="3">
    <source>
        <dbReference type="SMART" id="SM00835"/>
    </source>
</evidence>
<dbReference type="RefSeq" id="WP_349298391.1">
    <property type="nucleotide sequence ID" value="NZ_JBEDNQ010000004.1"/>
</dbReference>
<accession>A0ABV1KD94</accession>
<protein>
    <submittedName>
        <fullName evidence="4">Cupin domain-containing protein</fullName>
    </submittedName>
</protein>
<organism evidence="4 5">
    <name type="scientific">Pseudonocardia nematodicida</name>
    <dbReference type="NCBI Taxonomy" id="1206997"/>
    <lineage>
        <taxon>Bacteria</taxon>
        <taxon>Bacillati</taxon>
        <taxon>Actinomycetota</taxon>
        <taxon>Actinomycetes</taxon>
        <taxon>Pseudonocardiales</taxon>
        <taxon>Pseudonocardiaceae</taxon>
        <taxon>Pseudonocardia</taxon>
    </lineage>
</organism>
<dbReference type="PANTHER" id="PTHR35848">
    <property type="entry name" value="OXALATE-BINDING PROTEIN"/>
    <property type="match status" value="1"/>
</dbReference>
<evidence type="ECO:0000313" key="5">
    <source>
        <dbReference type="Proteomes" id="UP001494902"/>
    </source>
</evidence>
<feature type="domain" description="Cupin type-1" evidence="3">
    <location>
        <begin position="30"/>
        <end position="140"/>
    </location>
</feature>
<reference evidence="4 5" key="1">
    <citation type="submission" date="2024-03" db="EMBL/GenBank/DDBJ databases">
        <title>Draft genome sequence of Pseudonocardia nematodicida JCM 31783.</title>
        <authorList>
            <person name="Butdee W."/>
            <person name="Duangmal K."/>
        </authorList>
    </citation>
    <scope>NUCLEOTIDE SEQUENCE [LARGE SCALE GENOMIC DNA]</scope>
    <source>
        <strain evidence="4 5">JCM 31783</strain>
    </source>
</reference>
<dbReference type="InterPro" id="IPR006045">
    <property type="entry name" value="Cupin_1"/>
</dbReference>
<feature type="region of interest" description="Disordered" evidence="2">
    <location>
        <begin position="1"/>
        <end position="35"/>
    </location>
</feature>
<sequence>MTPHRTSRFHVRAQDQPVVDQSDAGNEAWRDAGGDPRDRGRLVELVSEQLVGSERLMVGLAWLSPGEVHLLHHHPHADEWYYVIGGAAEFTVGDEIVRGEPGSTLWIPRSVPHRIHNDGSEPLEFLWGFDKPRLDAVGIVWDE</sequence>
<keyword evidence="1" id="KW-0479">Metal-binding</keyword>
<dbReference type="InterPro" id="IPR011051">
    <property type="entry name" value="RmlC_Cupin_sf"/>
</dbReference>
<proteinExistence type="predicted"/>
<evidence type="ECO:0000256" key="2">
    <source>
        <dbReference type="SAM" id="MobiDB-lite"/>
    </source>
</evidence>
<dbReference type="PANTHER" id="PTHR35848:SF6">
    <property type="entry name" value="CUPIN TYPE-2 DOMAIN-CONTAINING PROTEIN"/>
    <property type="match status" value="1"/>
</dbReference>
<dbReference type="InterPro" id="IPR051610">
    <property type="entry name" value="GPI/OXD"/>
</dbReference>
<dbReference type="EMBL" id="JBEDNQ010000004">
    <property type="protein sequence ID" value="MEQ3551328.1"/>
    <property type="molecule type" value="Genomic_DNA"/>
</dbReference>
<name>A0ABV1KD94_9PSEU</name>
<dbReference type="Gene3D" id="2.60.120.10">
    <property type="entry name" value="Jelly Rolls"/>
    <property type="match status" value="1"/>
</dbReference>